<dbReference type="Pfam" id="PF06094">
    <property type="entry name" value="GGACT"/>
    <property type="match status" value="1"/>
</dbReference>
<dbReference type="AlphaFoldDB" id="A0A0D1ZHE7"/>
<protein>
    <recommendedName>
        <fullName evidence="3">Putative gamma-glutamylcyclotransferase</fullName>
    </recommendedName>
</protein>
<dbReference type="SUPFAM" id="SSF110857">
    <property type="entry name" value="Gamma-glutamyl cyclotransferase-like"/>
    <property type="match status" value="1"/>
</dbReference>
<dbReference type="Gene3D" id="3.10.490.10">
    <property type="entry name" value="Gamma-glutamyl cyclotransferase-like"/>
    <property type="match status" value="1"/>
</dbReference>
<comment type="similarity">
    <text evidence="1">Belongs to the gamma-glutamylcyclotransferase family.</text>
</comment>
<dbReference type="EMBL" id="KN846951">
    <property type="protein sequence ID" value="KIV86253.1"/>
    <property type="molecule type" value="Genomic_DNA"/>
</dbReference>
<dbReference type="EMBL" id="KN846951">
    <property type="protein sequence ID" value="KIV86252.1"/>
    <property type="molecule type" value="Genomic_DNA"/>
</dbReference>
<gene>
    <name evidence="5" type="ORF">PV11_01874</name>
</gene>
<dbReference type="PANTHER" id="PTHR31544">
    <property type="entry name" value="AIG2-LIKE PROTEIN D"/>
    <property type="match status" value="1"/>
</dbReference>
<evidence type="ECO:0000256" key="3">
    <source>
        <dbReference type="ARBA" id="ARBA00030602"/>
    </source>
</evidence>
<dbReference type="InterPro" id="IPR045038">
    <property type="entry name" value="AIG2-like"/>
</dbReference>
<dbReference type="CDD" id="cd06661">
    <property type="entry name" value="GGCT_like"/>
    <property type="match status" value="1"/>
</dbReference>
<evidence type="ECO:0000256" key="1">
    <source>
        <dbReference type="ARBA" id="ARBA00008861"/>
    </source>
</evidence>
<dbReference type="GO" id="GO:0016740">
    <property type="term" value="F:transferase activity"/>
    <property type="evidence" value="ECO:0007669"/>
    <property type="project" value="UniProtKB-KW"/>
</dbReference>
<evidence type="ECO:0000256" key="2">
    <source>
        <dbReference type="ARBA" id="ARBA00022679"/>
    </source>
</evidence>
<name>A0A0D1ZHE7_9EURO</name>
<dbReference type="InterPro" id="IPR013024">
    <property type="entry name" value="GGCT-like"/>
</dbReference>
<reference evidence="5 6" key="1">
    <citation type="submission" date="2015-01" db="EMBL/GenBank/DDBJ databases">
        <title>The Genome Sequence of Exophiala sideris CBS121828.</title>
        <authorList>
            <consortium name="The Broad Institute Genomics Platform"/>
            <person name="Cuomo C."/>
            <person name="de Hoog S."/>
            <person name="Gorbushina A."/>
            <person name="Stielow B."/>
            <person name="Teixiera M."/>
            <person name="Abouelleil A."/>
            <person name="Chapman S.B."/>
            <person name="Priest M."/>
            <person name="Young S.K."/>
            <person name="Wortman J."/>
            <person name="Nusbaum C."/>
            <person name="Birren B."/>
        </authorList>
    </citation>
    <scope>NUCLEOTIDE SEQUENCE [LARGE SCALE GENOMIC DNA]</scope>
    <source>
        <strain evidence="5 6">CBS 121828</strain>
    </source>
</reference>
<dbReference type="InterPro" id="IPR036568">
    <property type="entry name" value="GGCT-like_sf"/>
</dbReference>
<accession>A0A0D1ZHE7</accession>
<feature type="domain" description="Gamma-glutamylcyclotransferase AIG2-like" evidence="4">
    <location>
        <begin position="216"/>
        <end position="315"/>
    </location>
</feature>
<dbReference type="Proteomes" id="UP000053599">
    <property type="component" value="Unassembled WGS sequence"/>
</dbReference>
<keyword evidence="2" id="KW-0808">Transferase</keyword>
<sequence>MDLLDELESMAINISDTPIDMVISDVDLERWQILFGLSRSEAAQAIEAHRNDFTKTRISDELWAAVKSSKESDGFDREAYEYSVNQKRSVTTKAPTVAIESGTFIVQLAGPLHCAEAIREAAQLNRTPHLATGVGEHGQTQFCEIDASAKIRLLAWLAQHHAGFRPTIVRLGKAKKDLCSHTLAPMLGLEPTLPLHRAVDDNFTPMPGQYQYPVWYFFYGTLADPQILRQHLGLEDEPTFVPAHVCGGQVGTWAGKYKALVDASMESKVFGSAFLVTSREQEDTLRFYETDKYDVVRCRIITEDGALDGLTFRFNGIADLEEGEKEEQTVKPRRFCTRGKRGGKKDKIRNLD</sequence>
<dbReference type="OrthoDB" id="3262926at2759"/>
<dbReference type="EMBL" id="KN846951">
    <property type="protein sequence ID" value="KIV86254.1"/>
    <property type="molecule type" value="Genomic_DNA"/>
</dbReference>
<dbReference type="InterPro" id="IPR009288">
    <property type="entry name" value="AIG2-like_dom"/>
</dbReference>
<dbReference type="HOGENOM" id="CLU_075111_1_0_1"/>
<proteinExistence type="inferred from homology"/>
<organism evidence="5 6">
    <name type="scientific">Exophiala sideris</name>
    <dbReference type="NCBI Taxonomy" id="1016849"/>
    <lineage>
        <taxon>Eukaryota</taxon>
        <taxon>Fungi</taxon>
        <taxon>Dikarya</taxon>
        <taxon>Ascomycota</taxon>
        <taxon>Pezizomycotina</taxon>
        <taxon>Eurotiomycetes</taxon>
        <taxon>Chaetothyriomycetidae</taxon>
        <taxon>Chaetothyriales</taxon>
        <taxon>Herpotrichiellaceae</taxon>
        <taxon>Exophiala</taxon>
    </lineage>
</organism>
<evidence type="ECO:0000259" key="4">
    <source>
        <dbReference type="Pfam" id="PF06094"/>
    </source>
</evidence>
<dbReference type="PANTHER" id="PTHR31544:SF4">
    <property type="entry name" value="GAMMA-GLUTAMYLCYCLOTRANSFERASE-RELATED"/>
    <property type="match status" value="1"/>
</dbReference>
<evidence type="ECO:0000313" key="6">
    <source>
        <dbReference type="Proteomes" id="UP000053599"/>
    </source>
</evidence>
<evidence type="ECO:0000313" key="5">
    <source>
        <dbReference type="EMBL" id="KIV86253.1"/>
    </source>
</evidence>